<organism evidence="10 11">
    <name type="scientific">Ficus carica</name>
    <name type="common">Common fig</name>
    <dbReference type="NCBI Taxonomy" id="3494"/>
    <lineage>
        <taxon>Eukaryota</taxon>
        <taxon>Viridiplantae</taxon>
        <taxon>Streptophyta</taxon>
        <taxon>Embryophyta</taxon>
        <taxon>Tracheophyta</taxon>
        <taxon>Spermatophyta</taxon>
        <taxon>Magnoliopsida</taxon>
        <taxon>eudicotyledons</taxon>
        <taxon>Gunneridae</taxon>
        <taxon>Pentapetalae</taxon>
        <taxon>rosids</taxon>
        <taxon>fabids</taxon>
        <taxon>Rosales</taxon>
        <taxon>Moraceae</taxon>
        <taxon>Ficeae</taxon>
        <taxon>Ficus</taxon>
    </lineage>
</organism>
<accession>A0AA88A2B5</accession>
<evidence type="ECO:0000256" key="2">
    <source>
        <dbReference type="ARBA" id="ARBA00004389"/>
    </source>
</evidence>
<keyword evidence="11" id="KW-1185">Reference proteome</keyword>
<proteinExistence type="inferred from homology"/>
<reference evidence="10" key="1">
    <citation type="submission" date="2023-07" db="EMBL/GenBank/DDBJ databases">
        <title>draft genome sequence of fig (Ficus carica).</title>
        <authorList>
            <person name="Takahashi T."/>
            <person name="Nishimura K."/>
        </authorList>
    </citation>
    <scope>NUCLEOTIDE SEQUENCE</scope>
</reference>
<dbReference type="PANTHER" id="PTHR32219">
    <property type="entry name" value="RNA-BINDING PROTEIN YLMH-RELATED"/>
    <property type="match status" value="1"/>
</dbReference>
<evidence type="ECO:0000256" key="6">
    <source>
        <dbReference type="ARBA" id="ARBA00022989"/>
    </source>
</evidence>
<dbReference type="PANTHER" id="PTHR32219:SF16">
    <property type="entry name" value="CORE-2_I-BRANCHING BETA-1,6-N-ACETYLGLUCOSAMINYLTRANSFERASE FAMILY PROTEIN"/>
    <property type="match status" value="1"/>
</dbReference>
<dbReference type="EMBL" id="BTGU01000005">
    <property type="protein sequence ID" value="GMN36031.1"/>
    <property type="molecule type" value="Genomic_DNA"/>
</dbReference>
<evidence type="ECO:0000256" key="4">
    <source>
        <dbReference type="ARBA" id="ARBA00022692"/>
    </source>
</evidence>
<dbReference type="AlphaFoldDB" id="A0AA88A2B5"/>
<keyword evidence="3" id="KW-1003">Cell membrane</keyword>
<keyword evidence="7" id="KW-0175">Coiled coil</keyword>
<gene>
    <name evidence="10" type="ORF">TIFTF001_005703</name>
</gene>
<keyword evidence="5" id="KW-0256">Endoplasmic reticulum</keyword>
<evidence type="ECO:0000256" key="7">
    <source>
        <dbReference type="ARBA" id="ARBA00023054"/>
    </source>
</evidence>
<evidence type="ECO:0000256" key="9">
    <source>
        <dbReference type="ARBA" id="ARBA00038080"/>
    </source>
</evidence>
<evidence type="ECO:0000313" key="10">
    <source>
        <dbReference type="EMBL" id="GMN36031.1"/>
    </source>
</evidence>
<dbReference type="Proteomes" id="UP001187192">
    <property type="component" value="Unassembled WGS sequence"/>
</dbReference>
<evidence type="ECO:0000256" key="1">
    <source>
        <dbReference type="ARBA" id="ARBA00004162"/>
    </source>
</evidence>
<protein>
    <submittedName>
        <fullName evidence="10">Uncharacterized protein</fullName>
    </submittedName>
</protein>
<dbReference type="GO" id="GO:0005886">
    <property type="term" value="C:plasma membrane"/>
    <property type="evidence" value="ECO:0007669"/>
    <property type="project" value="UniProtKB-SubCell"/>
</dbReference>
<evidence type="ECO:0000256" key="3">
    <source>
        <dbReference type="ARBA" id="ARBA00022475"/>
    </source>
</evidence>
<keyword evidence="6" id="KW-1133">Transmembrane helix</keyword>
<evidence type="ECO:0000313" key="11">
    <source>
        <dbReference type="Proteomes" id="UP001187192"/>
    </source>
</evidence>
<name>A0AA88A2B5_FICCA</name>
<dbReference type="InterPro" id="IPR055282">
    <property type="entry name" value="PPI1-4"/>
</dbReference>
<evidence type="ECO:0000256" key="8">
    <source>
        <dbReference type="ARBA" id="ARBA00023136"/>
    </source>
</evidence>
<comment type="similarity">
    <text evidence="9">Belongs to the plant Proton pump-interactor protein family.</text>
</comment>
<sequence>MKQLELEREKKIAEAAVKGKAWYSLGSKHDLKSELKLVSSELDGLTEKQLKIRTKIKRVKAIENGISSLKQKLMNVDRRKDYLHQSILKLRKISSDENACYYRYLSLLNTAEKLAEMKDVAAPEELSRTEVERFMSQWNTSKTFRDDHYEKRVLPSLDARKLSRDGRMRNCSEECL</sequence>
<comment type="subcellular location">
    <subcellularLocation>
        <location evidence="1">Cell membrane</location>
        <topology evidence="1">Single-pass membrane protein</topology>
    </subcellularLocation>
    <subcellularLocation>
        <location evidence="2">Endoplasmic reticulum membrane</location>
        <topology evidence="2">Single-pass membrane protein</topology>
    </subcellularLocation>
</comment>
<keyword evidence="4" id="KW-0812">Transmembrane</keyword>
<dbReference type="GO" id="GO:0005789">
    <property type="term" value="C:endoplasmic reticulum membrane"/>
    <property type="evidence" value="ECO:0007669"/>
    <property type="project" value="UniProtKB-SubCell"/>
</dbReference>
<evidence type="ECO:0000256" key="5">
    <source>
        <dbReference type="ARBA" id="ARBA00022824"/>
    </source>
</evidence>
<keyword evidence="8" id="KW-0472">Membrane</keyword>
<comment type="caution">
    <text evidence="10">The sequence shown here is derived from an EMBL/GenBank/DDBJ whole genome shotgun (WGS) entry which is preliminary data.</text>
</comment>